<dbReference type="Pfam" id="PF01722">
    <property type="entry name" value="BolA"/>
    <property type="match status" value="1"/>
</dbReference>
<protein>
    <recommendedName>
        <fullName evidence="2">DNA-binding transcriptional regulator BolA</fullName>
    </recommendedName>
</protein>
<organism evidence="4 5">
    <name type="scientific">SAR92 bacterium BACL26 MAG-121220-bin70</name>
    <dbReference type="NCBI Taxonomy" id="1655626"/>
    <lineage>
        <taxon>Bacteria</taxon>
        <taxon>Pseudomonadati</taxon>
        <taxon>Pseudomonadota</taxon>
        <taxon>Gammaproteobacteria</taxon>
        <taxon>Cellvibrionales</taxon>
        <taxon>Porticoccaceae</taxon>
        <taxon>SAR92 clade</taxon>
    </lineage>
</organism>
<dbReference type="FunFam" id="3.30.300.90:FF:000001">
    <property type="entry name" value="Transcriptional regulator BolA"/>
    <property type="match status" value="1"/>
</dbReference>
<evidence type="ECO:0000313" key="5">
    <source>
        <dbReference type="Proteomes" id="UP000051213"/>
    </source>
</evidence>
<dbReference type="AlphaFoldDB" id="A0A0R2UBH9"/>
<name>A0A0R2UBH9_9GAMM</name>
<dbReference type="EMBL" id="LICA01000139">
    <property type="protein sequence ID" value="KRO94659.1"/>
    <property type="molecule type" value="Genomic_DNA"/>
</dbReference>
<dbReference type="Proteomes" id="UP000051213">
    <property type="component" value="Unassembled WGS sequence"/>
</dbReference>
<evidence type="ECO:0000256" key="3">
    <source>
        <dbReference type="RuleBase" id="RU003860"/>
    </source>
</evidence>
<dbReference type="SUPFAM" id="SSF82657">
    <property type="entry name" value="BolA-like"/>
    <property type="match status" value="1"/>
</dbReference>
<evidence type="ECO:0000256" key="1">
    <source>
        <dbReference type="ARBA" id="ARBA00005578"/>
    </source>
</evidence>
<dbReference type="InterPro" id="IPR036065">
    <property type="entry name" value="BolA-like_sf"/>
</dbReference>
<dbReference type="PANTHER" id="PTHR46229">
    <property type="entry name" value="BOLA TRANSCRIPTION REGULATOR"/>
    <property type="match status" value="1"/>
</dbReference>
<dbReference type="InterPro" id="IPR002634">
    <property type="entry name" value="BolA"/>
</dbReference>
<proteinExistence type="inferred from homology"/>
<accession>A0A0R2UBH9</accession>
<reference evidence="4 5" key="1">
    <citation type="submission" date="2015-10" db="EMBL/GenBank/DDBJ databases">
        <title>Metagenome-Assembled Genomes uncover a global brackish microbiome.</title>
        <authorList>
            <person name="Hugerth L.W."/>
            <person name="Larsson J."/>
            <person name="Alneberg J."/>
            <person name="Lindh M.V."/>
            <person name="Legrand C."/>
            <person name="Pinhassi J."/>
            <person name="Andersson A.F."/>
        </authorList>
    </citation>
    <scope>NUCLEOTIDE SEQUENCE [LARGE SCALE GENOMIC DNA]</scope>
    <source>
        <strain evidence="4">BACL26 MAG-121220-bin70</strain>
    </source>
</reference>
<dbReference type="InterPro" id="IPR050961">
    <property type="entry name" value="BolA/IbaG_stress_morph_reg"/>
</dbReference>
<comment type="caution">
    <text evidence="4">The sequence shown here is derived from an EMBL/GenBank/DDBJ whole genome shotgun (WGS) entry which is preliminary data.</text>
</comment>
<dbReference type="GO" id="GO:1990229">
    <property type="term" value="C:iron-sulfur cluster assembly complex"/>
    <property type="evidence" value="ECO:0007669"/>
    <property type="project" value="UniProtKB-ARBA"/>
</dbReference>
<sequence length="102" mass="11512">MGPVEKLILNKLVAEFDPGTLEVTNESFMHSVPEGSESHFKIVVVCHKFEGKRLVQRHQMIYALLREELAGPVHALAMHTYTSEEWQTKERSAPESPKCHGG</sequence>
<evidence type="ECO:0000313" key="4">
    <source>
        <dbReference type="EMBL" id="KRO94659.1"/>
    </source>
</evidence>
<dbReference type="PIRSF" id="PIRSF003113">
    <property type="entry name" value="BolA"/>
    <property type="match status" value="1"/>
</dbReference>
<comment type="similarity">
    <text evidence="1 3">Belongs to the BolA/IbaG family.</text>
</comment>
<dbReference type="Gene3D" id="3.30.300.90">
    <property type="entry name" value="BolA-like"/>
    <property type="match status" value="1"/>
</dbReference>
<gene>
    <name evidence="4" type="ORF">ABS24_05990</name>
</gene>
<evidence type="ECO:0000256" key="2">
    <source>
        <dbReference type="ARBA" id="ARBA00074073"/>
    </source>
</evidence>
<dbReference type="PANTHER" id="PTHR46229:SF2">
    <property type="entry name" value="BOLA-LIKE PROTEIN 1"/>
    <property type="match status" value="1"/>
</dbReference>